<feature type="binding site" evidence="12">
    <location>
        <position position="82"/>
    </location>
    <ligand>
        <name>[4Fe-4S] cluster</name>
        <dbReference type="ChEBI" id="CHEBI:49883"/>
    </ligand>
</feature>
<comment type="cofactor">
    <cofactor evidence="12">
        <name>[4Fe-4S] cluster</name>
        <dbReference type="ChEBI" id="CHEBI:49883"/>
    </cofactor>
    <text evidence="12">Binds 1 [4Fe-4S] cluster per subunit. Following nitrosylation of the [4Fe-4S] cluster binds 1 [4Fe-8(NO)] cluster per subunit.</text>
</comment>
<dbReference type="PROSITE" id="PS51674">
    <property type="entry name" value="4FE4S_WBL"/>
    <property type="match status" value="1"/>
</dbReference>
<feature type="binding site" evidence="12">
    <location>
        <position position="49"/>
    </location>
    <ligand>
        <name>[4Fe-4S] cluster</name>
        <dbReference type="ChEBI" id="CHEBI:49883"/>
    </ligand>
</feature>
<comment type="caution">
    <text evidence="14">The sequence shown here is derived from an EMBL/GenBank/DDBJ whole genome shotgun (WGS) entry which is preliminary data.</text>
</comment>
<name>A0ABY1MJZ5_RHORH</name>
<keyword evidence="7 12" id="KW-0411">Iron-sulfur</keyword>
<organism evidence="14 15">
    <name type="scientific">Rhodococcus rhodochrous J3</name>
    <dbReference type="NCBI Taxonomy" id="903528"/>
    <lineage>
        <taxon>Bacteria</taxon>
        <taxon>Bacillati</taxon>
        <taxon>Actinomycetota</taxon>
        <taxon>Actinomycetes</taxon>
        <taxon>Mycobacteriales</taxon>
        <taxon>Nocardiaceae</taxon>
        <taxon>Rhodococcus</taxon>
    </lineage>
</organism>
<accession>A0ABY1MJZ5</accession>
<keyword evidence="9 12" id="KW-0238">DNA-binding</keyword>
<evidence type="ECO:0000256" key="8">
    <source>
        <dbReference type="ARBA" id="ARBA00023015"/>
    </source>
</evidence>
<evidence type="ECO:0000256" key="2">
    <source>
        <dbReference type="ARBA" id="ARBA00006597"/>
    </source>
</evidence>
<keyword evidence="6 12" id="KW-0408">Iron</keyword>
<evidence type="ECO:0000256" key="12">
    <source>
        <dbReference type="HAMAP-Rule" id="MF_01479"/>
    </source>
</evidence>
<gene>
    <name evidence="12" type="primary">whiB</name>
    <name evidence="14" type="ORF">SAMN02745947_05634</name>
</gene>
<dbReference type="Proteomes" id="UP000193566">
    <property type="component" value="Unassembled WGS sequence"/>
</dbReference>
<reference evidence="14 15" key="1">
    <citation type="submission" date="2017-04" db="EMBL/GenBank/DDBJ databases">
        <authorList>
            <person name="Varghese N."/>
            <person name="Submissions S."/>
        </authorList>
    </citation>
    <scope>NUCLEOTIDE SEQUENCE [LARGE SCALE GENOMIC DNA]</scope>
    <source>
        <strain evidence="14 15">J3</strain>
    </source>
</reference>
<dbReference type="InterPro" id="IPR034768">
    <property type="entry name" value="4FE4S_WBL"/>
</dbReference>
<evidence type="ECO:0000256" key="6">
    <source>
        <dbReference type="ARBA" id="ARBA00023004"/>
    </source>
</evidence>
<evidence type="ECO:0000256" key="9">
    <source>
        <dbReference type="ARBA" id="ARBA00023125"/>
    </source>
</evidence>
<dbReference type="EMBL" id="FXAV01000057">
    <property type="protein sequence ID" value="SMG60569.1"/>
    <property type="molecule type" value="Genomic_DNA"/>
</dbReference>
<sequence>MSEPRLRTTEEQLPDPKITRRVVERYTCSPATLLPAHSELWDWQLRARCRGADSTMFYPPENTRGPVRMRLEFLAKDVCWQCPVLQECREHALRTREPYGIWGGMTAKERALADHYAAS</sequence>
<keyword evidence="10 12" id="KW-1015">Disulfide bond</keyword>
<keyword evidence="8 12" id="KW-0805">Transcription regulation</keyword>
<comment type="PTM">
    <text evidence="12">Upon Fe-S cluster removal intramolecular disulfide bonds are formed.</text>
</comment>
<keyword evidence="11 12" id="KW-0804">Transcription</keyword>
<dbReference type="InterPro" id="IPR003482">
    <property type="entry name" value="Whib"/>
</dbReference>
<keyword evidence="4 12" id="KW-0963">Cytoplasm</keyword>
<feature type="domain" description="4Fe-4S Wbl-type" evidence="13">
    <location>
        <begin position="48"/>
        <end position="112"/>
    </location>
</feature>
<evidence type="ECO:0000259" key="13">
    <source>
        <dbReference type="PROSITE" id="PS51674"/>
    </source>
</evidence>
<evidence type="ECO:0000256" key="3">
    <source>
        <dbReference type="ARBA" id="ARBA00022485"/>
    </source>
</evidence>
<keyword evidence="3 12" id="KW-0004">4Fe-4S</keyword>
<dbReference type="PANTHER" id="PTHR38839">
    <property type="entry name" value="TRANSCRIPTIONAL REGULATOR WHID-RELATED"/>
    <property type="match status" value="1"/>
</dbReference>
<evidence type="ECO:0000313" key="14">
    <source>
        <dbReference type="EMBL" id="SMG60569.1"/>
    </source>
</evidence>
<comment type="similarity">
    <text evidence="2 12">Belongs to the WhiB family.</text>
</comment>
<evidence type="ECO:0000256" key="4">
    <source>
        <dbReference type="ARBA" id="ARBA00022490"/>
    </source>
</evidence>
<proteinExistence type="inferred from homology"/>
<keyword evidence="15" id="KW-1185">Reference proteome</keyword>
<feature type="binding site" evidence="12">
    <location>
        <position position="88"/>
    </location>
    <ligand>
        <name>[4Fe-4S] cluster</name>
        <dbReference type="ChEBI" id="CHEBI:49883"/>
    </ligand>
</feature>
<dbReference type="RefSeq" id="WP_085471029.1">
    <property type="nucleotide sequence ID" value="NZ_FXAV01000057.1"/>
</dbReference>
<evidence type="ECO:0000256" key="10">
    <source>
        <dbReference type="ARBA" id="ARBA00023157"/>
    </source>
</evidence>
<dbReference type="Pfam" id="PF02467">
    <property type="entry name" value="Whib"/>
    <property type="match status" value="1"/>
</dbReference>
<protein>
    <recommendedName>
        <fullName evidence="12">Transcriptional regulator WhiB</fullName>
    </recommendedName>
</protein>
<evidence type="ECO:0000256" key="1">
    <source>
        <dbReference type="ARBA" id="ARBA00004496"/>
    </source>
</evidence>
<evidence type="ECO:0000256" key="7">
    <source>
        <dbReference type="ARBA" id="ARBA00023014"/>
    </source>
</evidence>
<evidence type="ECO:0000256" key="11">
    <source>
        <dbReference type="ARBA" id="ARBA00023163"/>
    </source>
</evidence>
<comment type="PTM">
    <text evidence="12">The Fe-S cluster can be nitrosylated by nitric oxide (NO).</text>
</comment>
<comment type="function">
    <text evidence="12">Acts as a transcriptional regulator. Probably redox-responsive. The apo- but not holo-form probably binds DNA.</text>
</comment>
<comment type="subcellular location">
    <subcellularLocation>
        <location evidence="1 12">Cytoplasm</location>
    </subcellularLocation>
</comment>
<feature type="binding site" evidence="12">
    <location>
        <position position="79"/>
    </location>
    <ligand>
        <name>[4Fe-4S] cluster</name>
        <dbReference type="ChEBI" id="CHEBI:49883"/>
    </ligand>
</feature>
<dbReference type="HAMAP" id="MF_01479">
    <property type="entry name" value="WhiB"/>
    <property type="match status" value="1"/>
</dbReference>
<evidence type="ECO:0000313" key="15">
    <source>
        <dbReference type="Proteomes" id="UP000193566"/>
    </source>
</evidence>
<dbReference type="PANTHER" id="PTHR38839:SF5">
    <property type="entry name" value="TRANSCRIPTIONAL REGULATOR WHID"/>
    <property type="match status" value="1"/>
</dbReference>
<evidence type="ECO:0000256" key="5">
    <source>
        <dbReference type="ARBA" id="ARBA00022723"/>
    </source>
</evidence>
<keyword evidence="5 12" id="KW-0479">Metal-binding</keyword>